<dbReference type="AlphaFoldDB" id="A0A1X7TCT7"/>
<dbReference type="InParanoid" id="A0A1X7TCT7"/>
<reference evidence="1" key="1">
    <citation type="submission" date="2017-05" db="UniProtKB">
        <authorList>
            <consortium name="EnsemblMetazoa"/>
        </authorList>
    </citation>
    <scope>IDENTIFICATION</scope>
</reference>
<protein>
    <recommendedName>
        <fullName evidence="2">Fibrinogen C-terminal domain-containing protein</fullName>
    </recommendedName>
</protein>
<evidence type="ECO:0000313" key="1">
    <source>
        <dbReference type="EnsemblMetazoa" id="Aqu2.1.12381_001"/>
    </source>
</evidence>
<proteinExistence type="predicted"/>
<organism evidence="1">
    <name type="scientific">Amphimedon queenslandica</name>
    <name type="common">Sponge</name>
    <dbReference type="NCBI Taxonomy" id="400682"/>
    <lineage>
        <taxon>Eukaryota</taxon>
        <taxon>Metazoa</taxon>
        <taxon>Porifera</taxon>
        <taxon>Demospongiae</taxon>
        <taxon>Heteroscleromorpha</taxon>
        <taxon>Haplosclerida</taxon>
        <taxon>Niphatidae</taxon>
        <taxon>Amphimedon</taxon>
    </lineage>
</organism>
<accession>A0A1X7TCT7</accession>
<name>A0A1X7TCT7_AMPQE</name>
<dbReference type="EnsemblMetazoa" id="Aqu2.1.12381_001">
    <property type="protein sequence ID" value="Aqu2.1.12381_001"/>
    <property type="gene ID" value="Aqu2.1.12381"/>
</dbReference>
<sequence length="530" mass="56579">MADGEGEGMEGSKFDDFKEGASSAFSQGKEFAGEVKEMIDSVGLGGEVDNLLGKATDYIKDKSPLPPEVTGKMMEGLSTLTSKGLDLDEKEEVVEVETTTVKKEEGGKGGIIQVIIQVAVVLLIIPLLGMNGKILHQTRNGMATNDTANDTNDALLNDITRNVQQILSSNSSTNNASGLEGIEQSSSLLKASVAKILTNARNASKKTGSIRDIVEDQSVQSVSNTMSLNQVIDSVMEVTGTVANIVSRLNQLEDDSSSRSESTDQLNDAVNELLDRQNPLVFLSCSGVYDMGSMSPSGYYQFKNYTAYCNMGTLCGSGGGWTRLAYLDMSDDTQNCPSGFREYQENNVTACGRPVTNSGSCASVQFPSNGISYSQICGRVTGYQYGSPDAVRPGNTNIDSPYVDGISITCGSPRKHVWTLMAGSSDSDGVCPCSTSSNVQVQSFIGDDYFCESGNNASSASATLYTSDPLWDGQDCGGSEGPCCNATGIPWFHRDYGSTTTTDYIELRVCAGEETSDEDTPVSYYEIYVK</sequence>
<dbReference type="OrthoDB" id="5971203at2759"/>
<evidence type="ECO:0008006" key="2">
    <source>
        <dbReference type="Google" id="ProtNLM"/>
    </source>
</evidence>